<name>A0A9X3YL81_9GAMM</name>
<dbReference type="PIRSF" id="PIRSF028744">
    <property type="entry name" value="Addict_mod_HI1419"/>
    <property type="match status" value="1"/>
</dbReference>
<keyword evidence="1" id="KW-0812">Transmembrane</keyword>
<evidence type="ECO:0000313" key="3">
    <source>
        <dbReference type="Proteomes" id="UP001139971"/>
    </source>
</evidence>
<accession>A0A9X3YL81</accession>
<dbReference type="NCBIfam" id="TIGR02683">
    <property type="entry name" value="upstrm_HI1419"/>
    <property type="match status" value="1"/>
</dbReference>
<keyword evidence="1" id="KW-1133">Transmembrane helix</keyword>
<feature type="transmembrane region" description="Helical" evidence="1">
    <location>
        <begin position="71"/>
        <end position="88"/>
    </location>
</feature>
<dbReference type="PANTHER" id="PTHR41791">
    <property type="entry name" value="SSL7039 PROTEIN"/>
    <property type="match status" value="1"/>
</dbReference>
<protein>
    <submittedName>
        <fullName evidence="2">Type II toxin-antitoxin system RelE/ParE family toxin</fullName>
    </submittedName>
</protein>
<dbReference type="InterPro" id="IPR014056">
    <property type="entry name" value="TypeIITA-like_toxin_pred"/>
</dbReference>
<dbReference type="Proteomes" id="UP001139971">
    <property type="component" value="Unassembled WGS sequence"/>
</dbReference>
<keyword evidence="3" id="KW-1185">Reference proteome</keyword>
<comment type="caution">
    <text evidence="2">The sequence shown here is derived from an EMBL/GenBank/DDBJ whole genome shotgun (WGS) entry which is preliminary data.</text>
</comment>
<sequence>MRYDSPAFEVEYYVNEGGTVHFESWLDGLADKRAVARVLTRVERLARGALGDCRALHDGVWELKIDYGPGYRLYYAFAGATLIVLLCGGDKRKQRSDIERAVAYWQDYRRRTR</sequence>
<keyword evidence="1" id="KW-0472">Membrane</keyword>
<dbReference type="Pfam" id="PF05973">
    <property type="entry name" value="Gp49"/>
    <property type="match status" value="1"/>
</dbReference>
<reference evidence="2" key="1">
    <citation type="submission" date="2023-02" db="EMBL/GenBank/DDBJ databases">
        <title>Tahibacter soli sp. nov. isolated from soil.</title>
        <authorList>
            <person name="Baek J.H."/>
            <person name="Lee J.K."/>
            <person name="Choi D.G."/>
            <person name="Jeon C.O."/>
        </authorList>
    </citation>
    <scope>NUCLEOTIDE SEQUENCE</scope>
    <source>
        <strain evidence="2">BL</strain>
    </source>
</reference>
<dbReference type="InterPro" id="IPR009241">
    <property type="entry name" value="HigB-like"/>
</dbReference>
<organism evidence="2 3">
    <name type="scientific">Tahibacter soli</name>
    <dbReference type="NCBI Taxonomy" id="2983605"/>
    <lineage>
        <taxon>Bacteria</taxon>
        <taxon>Pseudomonadati</taxon>
        <taxon>Pseudomonadota</taxon>
        <taxon>Gammaproteobacteria</taxon>
        <taxon>Lysobacterales</taxon>
        <taxon>Rhodanobacteraceae</taxon>
        <taxon>Tahibacter</taxon>
    </lineage>
</organism>
<proteinExistence type="predicted"/>
<evidence type="ECO:0000256" key="1">
    <source>
        <dbReference type="SAM" id="Phobius"/>
    </source>
</evidence>
<dbReference type="PANTHER" id="PTHR41791:SF1">
    <property type="entry name" value="SSL7039 PROTEIN"/>
    <property type="match status" value="1"/>
</dbReference>
<gene>
    <name evidence="2" type="ORF">OD750_018130</name>
</gene>
<dbReference type="AlphaFoldDB" id="A0A9X3YL81"/>
<evidence type="ECO:0000313" key="2">
    <source>
        <dbReference type="EMBL" id="MDC8014466.1"/>
    </source>
</evidence>
<dbReference type="RefSeq" id="WP_263544028.1">
    <property type="nucleotide sequence ID" value="NZ_JAOVZO020000018.1"/>
</dbReference>
<dbReference type="EMBL" id="JAOVZO020000018">
    <property type="protein sequence ID" value="MDC8014466.1"/>
    <property type="molecule type" value="Genomic_DNA"/>
</dbReference>